<evidence type="ECO:0000256" key="5">
    <source>
        <dbReference type="ARBA" id="ARBA00022729"/>
    </source>
</evidence>
<dbReference type="AlphaFoldDB" id="A0AAD8KJ00"/>
<dbReference type="Pfam" id="PF05938">
    <property type="entry name" value="Self-incomp_S1"/>
    <property type="match status" value="1"/>
</dbReference>
<comment type="caution">
    <text evidence="7">The sequence shown here is derived from an EMBL/GenBank/DDBJ whole genome shotgun (WGS) entry which is preliminary data.</text>
</comment>
<comment type="similarity">
    <text evidence="2 6">Belongs to the plant self-incompatibility (S1) protein family.</text>
</comment>
<evidence type="ECO:0000256" key="1">
    <source>
        <dbReference type="ARBA" id="ARBA00004613"/>
    </source>
</evidence>
<protein>
    <recommendedName>
        <fullName evidence="6">S-protein homolog</fullName>
    </recommendedName>
</protein>
<comment type="subcellular location">
    <subcellularLocation>
        <location evidence="1 6">Secreted</location>
    </subcellularLocation>
</comment>
<dbReference type="PANTHER" id="PTHR31232:SF172">
    <property type="entry name" value="S-PROTEIN HOMOLOG"/>
    <property type="match status" value="1"/>
</dbReference>
<dbReference type="Proteomes" id="UP001229421">
    <property type="component" value="Unassembled WGS sequence"/>
</dbReference>
<feature type="signal peptide" evidence="6">
    <location>
        <begin position="1"/>
        <end position="19"/>
    </location>
</feature>
<dbReference type="GO" id="GO:0005576">
    <property type="term" value="C:extracellular region"/>
    <property type="evidence" value="ECO:0007669"/>
    <property type="project" value="UniProtKB-SubCell"/>
</dbReference>
<keyword evidence="8" id="KW-1185">Reference proteome</keyword>
<dbReference type="InterPro" id="IPR010264">
    <property type="entry name" value="Self-incomp_S1"/>
</dbReference>
<keyword evidence="4 6" id="KW-0964">Secreted</keyword>
<name>A0AAD8KJ00_TARER</name>
<sequence length="157" mass="18409">MKSLFFLFSYFLIATSSSSLTNNQIATSSISLSNTTDKTCLFSYWTVYIYNGINDPITVHVQSGDDDLGNRTIALNDNENWGFCEGVTFKTLYYAHFYWNSKSAFFDVYNDDLSDKYCTKRKYRQQERCFWIVREDGFYLGSHRSPFPEGFTKLHDW</sequence>
<reference evidence="7" key="1">
    <citation type="journal article" date="2023" name="bioRxiv">
        <title>Improved chromosome-level genome assembly for marigold (Tagetes erecta).</title>
        <authorList>
            <person name="Jiang F."/>
            <person name="Yuan L."/>
            <person name="Wang S."/>
            <person name="Wang H."/>
            <person name="Xu D."/>
            <person name="Wang A."/>
            <person name="Fan W."/>
        </authorList>
    </citation>
    <scope>NUCLEOTIDE SEQUENCE</scope>
    <source>
        <strain evidence="7">WSJ</strain>
        <tissue evidence="7">Leaf</tissue>
    </source>
</reference>
<dbReference type="PANTHER" id="PTHR31232">
    <property type="match status" value="1"/>
</dbReference>
<dbReference type="GO" id="GO:0060320">
    <property type="term" value="P:rejection of self pollen"/>
    <property type="evidence" value="ECO:0007669"/>
    <property type="project" value="UniProtKB-KW"/>
</dbReference>
<accession>A0AAD8KJ00</accession>
<keyword evidence="5 6" id="KW-0732">Signal</keyword>
<gene>
    <name evidence="7" type="ORF">QVD17_25263</name>
</gene>
<evidence type="ECO:0000256" key="6">
    <source>
        <dbReference type="RuleBase" id="RU367044"/>
    </source>
</evidence>
<evidence type="ECO:0000313" key="7">
    <source>
        <dbReference type="EMBL" id="KAK1422271.1"/>
    </source>
</evidence>
<organism evidence="7 8">
    <name type="scientific">Tagetes erecta</name>
    <name type="common">African marigold</name>
    <dbReference type="NCBI Taxonomy" id="13708"/>
    <lineage>
        <taxon>Eukaryota</taxon>
        <taxon>Viridiplantae</taxon>
        <taxon>Streptophyta</taxon>
        <taxon>Embryophyta</taxon>
        <taxon>Tracheophyta</taxon>
        <taxon>Spermatophyta</taxon>
        <taxon>Magnoliopsida</taxon>
        <taxon>eudicotyledons</taxon>
        <taxon>Gunneridae</taxon>
        <taxon>Pentapetalae</taxon>
        <taxon>asterids</taxon>
        <taxon>campanulids</taxon>
        <taxon>Asterales</taxon>
        <taxon>Asteraceae</taxon>
        <taxon>Asteroideae</taxon>
        <taxon>Heliantheae alliance</taxon>
        <taxon>Tageteae</taxon>
        <taxon>Tagetes</taxon>
    </lineage>
</organism>
<proteinExistence type="inferred from homology"/>
<evidence type="ECO:0000256" key="3">
    <source>
        <dbReference type="ARBA" id="ARBA00022471"/>
    </source>
</evidence>
<evidence type="ECO:0000313" key="8">
    <source>
        <dbReference type="Proteomes" id="UP001229421"/>
    </source>
</evidence>
<dbReference type="EMBL" id="JAUHHV010000006">
    <property type="protein sequence ID" value="KAK1422271.1"/>
    <property type="molecule type" value="Genomic_DNA"/>
</dbReference>
<evidence type="ECO:0000256" key="4">
    <source>
        <dbReference type="ARBA" id="ARBA00022525"/>
    </source>
</evidence>
<evidence type="ECO:0000256" key="2">
    <source>
        <dbReference type="ARBA" id="ARBA00005581"/>
    </source>
</evidence>
<feature type="chain" id="PRO_5041775148" description="S-protein homolog" evidence="6">
    <location>
        <begin position="20"/>
        <end position="157"/>
    </location>
</feature>
<keyword evidence="3 6" id="KW-0713">Self-incompatibility</keyword>